<sequence length="82" mass="8438">MRFSIVLAMCVIPFVGAAQEASLPVPSAAAKTFLDRLEVFGGHKGEVYAACCKTCHAGKACGNSCISRSKQCHKGAGCACDG</sequence>
<evidence type="ECO:0000313" key="2">
    <source>
        <dbReference type="EMBL" id="MER5171045.1"/>
    </source>
</evidence>
<dbReference type="RefSeq" id="WP_339113360.1">
    <property type="nucleotide sequence ID" value="NZ_JAYWLC010000002.1"/>
</dbReference>
<reference evidence="2 3" key="1">
    <citation type="submission" date="2024-01" db="EMBL/GenBank/DDBJ databases">
        <authorList>
            <person name="Deng Y."/>
            <person name="Su J."/>
        </authorList>
    </citation>
    <scope>NUCLEOTIDE SEQUENCE [LARGE SCALE GENOMIC DNA]</scope>
    <source>
        <strain evidence="2 3">CPCC 100088</strain>
    </source>
</reference>
<evidence type="ECO:0000256" key="1">
    <source>
        <dbReference type="SAM" id="SignalP"/>
    </source>
</evidence>
<comment type="caution">
    <text evidence="2">The sequence shown here is derived from an EMBL/GenBank/DDBJ whole genome shotgun (WGS) entry which is preliminary data.</text>
</comment>
<protein>
    <recommendedName>
        <fullName evidence="4">Cytochrome c domain-containing protein</fullName>
    </recommendedName>
</protein>
<accession>A0ABV1SDT0</accession>
<name>A0ABV1SDT0_9RHOB</name>
<dbReference type="EMBL" id="JAYWLC010000002">
    <property type="protein sequence ID" value="MER5171045.1"/>
    <property type="molecule type" value="Genomic_DNA"/>
</dbReference>
<organism evidence="2 3">
    <name type="scientific">Thioclava kandeliae</name>
    <dbReference type="NCBI Taxonomy" id="3070818"/>
    <lineage>
        <taxon>Bacteria</taxon>
        <taxon>Pseudomonadati</taxon>
        <taxon>Pseudomonadota</taxon>
        <taxon>Alphaproteobacteria</taxon>
        <taxon>Rhodobacterales</taxon>
        <taxon>Paracoccaceae</taxon>
        <taxon>Thioclava</taxon>
    </lineage>
</organism>
<dbReference type="Proteomes" id="UP001438953">
    <property type="component" value="Unassembled WGS sequence"/>
</dbReference>
<proteinExistence type="predicted"/>
<gene>
    <name evidence="2" type="ORF">VSX56_04580</name>
</gene>
<keyword evidence="3" id="KW-1185">Reference proteome</keyword>
<evidence type="ECO:0000313" key="3">
    <source>
        <dbReference type="Proteomes" id="UP001438953"/>
    </source>
</evidence>
<feature type="signal peptide" evidence="1">
    <location>
        <begin position="1"/>
        <end position="17"/>
    </location>
</feature>
<evidence type="ECO:0008006" key="4">
    <source>
        <dbReference type="Google" id="ProtNLM"/>
    </source>
</evidence>
<keyword evidence="1" id="KW-0732">Signal</keyword>
<feature type="chain" id="PRO_5046357024" description="Cytochrome c domain-containing protein" evidence="1">
    <location>
        <begin position="18"/>
        <end position="82"/>
    </location>
</feature>
<reference evidence="2 3" key="2">
    <citation type="submission" date="2024-06" db="EMBL/GenBank/DDBJ databases">
        <title>Thioclava kandeliae sp. nov. from a rhizosphere soil sample of Kandelia candel in a mangrove.</title>
        <authorList>
            <person name="Mu T."/>
        </authorList>
    </citation>
    <scope>NUCLEOTIDE SEQUENCE [LARGE SCALE GENOMIC DNA]</scope>
    <source>
        <strain evidence="2 3">CPCC 100088</strain>
    </source>
</reference>